<dbReference type="GO" id="GO:0006488">
    <property type="term" value="P:dolichol-linked oligosaccharide biosynthetic process"/>
    <property type="evidence" value="ECO:0007669"/>
    <property type="project" value="InterPro"/>
</dbReference>
<dbReference type="EMBL" id="MU005569">
    <property type="protein sequence ID" value="KAF2692103.1"/>
    <property type="molecule type" value="Genomic_DNA"/>
</dbReference>
<reference evidence="13" key="1">
    <citation type="journal article" date="2020" name="Stud. Mycol.">
        <title>101 Dothideomycetes genomes: a test case for predicting lifestyles and emergence of pathogens.</title>
        <authorList>
            <person name="Haridas S."/>
            <person name="Albert R."/>
            <person name="Binder M."/>
            <person name="Bloem J."/>
            <person name="Labutti K."/>
            <person name="Salamov A."/>
            <person name="Andreopoulos B."/>
            <person name="Baker S."/>
            <person name="Barry K."/>
            <person name="Bills G."/>
            <person name="Bluhm B."/>
            <person name="Cannon C."/>
            <person name="Castanera R."/>
            <person name="Culley D."/>
            <person name="Daum C."/>
            <person name="Ezra D."/>
            <person name="Gonzalez J."/>
            <person name="Henrissat B."/>
            <person name="Kuo A."/>
            <person name="Liang C."/>
            <person name="Lipzen A."/>
            <person name="Lutzoni F."/>
            <person name="Magnuson J."/>
            <person name="Mondo S."/>
            <person name="Nolan M."/>
            <person name="Ohm R."/>
            <person name="Pangilinan J."/>
            <person name="Park H.-J."/>
            <person name="Ramirez L."/>
            <person name="Alfaro M."/>
            <person name="Sun H."/>
            <person name="Tritt A."/>
            <person name="Yoshinaga Y."/>
            <person name="Zwiers L.-H."/>
            <person name="Turgeon B."/>
            <person name="Goodwin S."/>
            <person name="Spatafora J."/>
            <person name="Crous P."/>
            <person name="Grigoriev I."/>
        </authorList>
    </citation>
    <scope>NUCLEOTIDE SEQUENCE</scope>
    <source>
        <strain evidence="13">CBS 122367</strain>
    </source>
</reference>
<evidence type="ECO:0000256" key="4">
    <source>
        <dbReference type="ARBA" id="ARBA00011335"/>
    </source>
</evidence>
<evidence type="ECO:0000256" key="7">
    <source>
        <dbReference type="ARBA" id="ARBA00022824"/>
    </source>
</evidence>
<dbReference type="InterPro" id="IPR013969">
    <property type="entry name" value="Oligosacch_biosynth_Alg14"/>
</dbReference>
<accession>A0A6G1JPL2</accession>
<dbReference type="GO" id="GO:0043541">
    <property type="term" value="C:UDP-N-acetylglucosamine transferase complex"/>
    <property type="evidence" value="ECO:0007669"/>
    <property type="project" value="TreeGrafter"/>
</dbReference>
<keyword evidence="14" id="KW-1185">Reference proteome</keyword>
<evidence type="ECO:0000256" key="9">
    <source>
        <dbReference type="ARBA" id="ARBA00023136"/>
    </source>
</evidence>
<dbReference type="GO" id="GO:0004577">
    <property type="term" value="F:N-acetylglucosaminyldiphosphodolichol N-acetylglucosaminyltransferase activity"/>
    <property type="evidence" value="ECO:0007669"/>
    <property type="project" value="TreeGrafter"/>
</dbReference>
<protein>
    <recommendedName>
        <fullName evidence="5">UDP-N-acetylglucosamine transferase subunit ALG14</fullName>
    </recommendedName>
    <alternativeName>
        <fullName evidence="10">Asparagine-linked glycosylation protein 14</fullName>
    </alternativeName>
</protein>
<keyword evidence="8" id="KW-1133">Transmembrane helix</keyword>
<evidence type="ECO:0000256" key="12">
    <source>
        <dbReference type="SAM" id="SignalP"/>
    </source>
</evidence>
<evidence type="ECO:0000256" key="8">
    <source>
        <dbReference type="ARBA" id="ARBA00022989"/>
    </source>
</evidence>
<feature type="compositionally biased region" description="Basic and acidic residues" evidence="11">
    <location>
        <begin position="150"/>
        <end position="163"/>
    </location>
</feature>
<feature type="region of interest" description="Disordered" evidence="11">
    <location>
        <begin position="104"/>
        <end position="173"/>
    </location>
</feature>
<evidence type="ECO:0000256" key="11">
    <source>
        <dbReference type="SAM" id="MobiDB-lite"/>
    </source>
</evidence>
<evidence type="ECO:0000256" key="6">
    <source>
        <dbReference type="ARBA" id="ARBA00022692"/>
    </source>
</evidence>
<feature type="chain" id="PRO_5026218951" description="UDP-N-acetylglucosamine transferase subunit ALG14" evidence="12">
    <location>
        <begin position="23"/>
        <end position="325"/>
    </location>
</feature>
<sequence>MPPPPPLSFTLALLTTLLVVTSLRLLAILPRHPFRPPPPRKRPLASRILIVLGSGGHTHEMFRLLRELDTRKWTHRTYVVSSGDAFSAQWVRRFEGELEGRVRDAERRRGKGDGEDEDEDGGRGDVAAVGKNGHVNVNGNAKIGGNGGGEKPKEAEAEAEVGKGRGRGGQERPYCIGPEHYDIANIPRARHIHQSLLTTPLTCLRTLFSAFHPLLSAPSPLPTPPHLPHTPYERAATDLPALILTNGPATAVLVVLAALTLRFFDYRGAERRGLCRTIYVESFARVKTLSLSGRCLVWVVDRFLVQWEELWGVGRGRGEFCGVLV</sequence>
<evidence type="ECO:0000313" key="13">
    <source>
        <dbReference type="EMBL" id="KAF2692103.1"/>
    </source>
</evidence>
<keyword evidence="9" id="KW-0472">Membrane</keyword>
<comment type="similarity">
    <text evidence="3">Belongs to the ALG14 family.</text>
</comment>
<dbReference type="Proteomes" id="UP000799291">
    <property type="component" value="Unassembled WGS sequence"/>
</dbReference>
<gene>
    <name evidence="13" type="ORF">K458DRAFT_398441</name>
</gene>
<dbReference type="OrthoDB" id="17098at2759"/>
<keyword evidence="12" id="KW-0732">Signal</keyword>
<feature type="signal peptide" evidence="12">
    <location>
        <begin position="1"/>
        <end position="22"/>
    </location>
</feature>
<organism evidence="13 14">
    <name type="scientific">Lentithecium fluviatile CBS 122367</name>
    <dbReference type="NCBI Taxonomy" id="1168545"/>
    <lineage>
        <taxon>Eukaryota</taxon>
        <taxon>Fungi</taxon>
        <taxon>Dikarya</taxon>
        <taxon>Ascomycota</taxon>
        <taxon>Pezizomycotina</taxon>
        <taxon>Dothideomycetes</taxon>
        <taxon>Pleosporomycetidae</taxon>
        <taxon>Pleosporales</taxon>
        <taxon>Massarineae</taxon>
        <taxon>Lentitheciaceae</taxon>
        <taxon>Lentithecium</taxon>
    </lineage>
</organism>
<evidence type="ECO:0000256" key="5">
    <source>
        <dbReference type="ARBA" id="ARBA00017467"/>
    </source>
</evidence>
<evidence type="ECO:0000256" key="2">
    <source>
        <dbReference type="ARBA" id="ARBA00004590"/>
    </source>
</evidence>
<comment type="subunit">
    <text evidence="4">Heterodimer with ALG13 to form a functional enzyme.</text>
</comment>
<keyword evidence="6" id="KW-0812">Transmembrane</keyword>
<feature type="compositionally biased region" description="Low complexity" evidence="11">
    <location>
        <begin position="125"/>
        <end position="141"/>
    </location>
</feature>
<dbReference type="Pfam" id="PF08660">
    <property type="entry name" value="Alg14"/>
    <property type="match status" value="2"/>
</dbReference>
<name>A0A6G1JPL2_9PLEO</name>
<proteinExistence type="inferred from homology"/>
<evidence type="ECO:0000313" key="14">
    <source>
        <dbReference type="Proteomes" id="UP000799291"/>
    </source>
</evidence>
<feature type="compositionally biased region" description="Basic and acidic residues" evidence="11">
    <location>
        <begin position="104"/>
        <end position="113"/>
    </location>
</feature>
<evidence type="ECO:0000256" key="3">
    <source>
        <dbReference type="ARBA" id="ARBA00009731"/>
    </source>
</evidence>
<comment type="subcellular location">
    <subcellularLocation>
        <location evidence="1">Endoplasmic reticulum membrane</location>
        <topology evidence="1">Single-pass membrane protein</topology>
    </subcellularLocation>
    <subcellularLocation>
        <location evidence="2">Nucleus membrane</location>
        <topology evidence="2">Single-pass membrane protein</topology>
    </subcellularLocation>
</comment>
<keyword evidence="13" id="KW-0808">Transferase</keyword>
<evidence type="ECO:0000256" key="10">
    <source>
        <dbReference type="ARBA" id="ARBA00032062"/>
    </source>
</evidence>
<dbReference type="GO" id="GO:0031965">
    <property type="term" value="C:nuclear membrane"/>
    <property type="evidence" value="ECO:0007669"/>
    <property type="project" value="UniProtKB-SubCell"/>
</dbReference>
<evidence type="ECO:0000256" key="1">
    <source>
        <dbReference type="ARBA" id="ARBA00004389"/>
    </source>
</evidence>
<keyword evidence="7" id="KW-0256">Endoplasmic reticulum</keyword>
<dbReference type="PANTHER" id="PTHR12154:SF4">
    <property type="entry name" value="UDP-N-ACETYLGLUCOSAMINE TRANSFERASE SUBUNIT ALG14 HOMOLOG"/>
    <property type="match status" value="1"/>
</dbReference>
<dbReference type="PANTHER" id="PTHR12154">
    <property type="entry name" value="GLYCOSYL TRANSFERASE-RELATED"/>
    <property type="match status" value="1"/>
</dbReference>
<dbReference type="AlphaFoldDB" id="A0A6G1JPL2"/>